<dbReference type="OrthoDB" id="5505393at2"/>
<evidence type="ECO:0008006" key="5">
    <source>
        <dbReference type="Google" id="ProtNLM"/>
    </source>
</evidence>
<organism evidence="3 4">
    <name type="scientific">Chondromyces crocatus</name>
    <dbReference type="NCBI Taxonomy" id="52"/>
    <lineage>
        <taxon>Bacteria</taxon>
        <taxon>Pseudomonadati</taxon>
        <taxon>Myxococcota</taxon>
        <taxon>Polyangia</taxon>
        <taxon>Polyangiales</taxon>
        <taxon>Polyangiaceae</taxon>
        <taxon>Chondromyces</taxon>
    </lineage>
</organism>
<evidence type="ECO:0000313" key="4">
    <source>
        <dbReference type="Proteomes" id="UP000067626"/>
    </source>
</evidence>
<dbReference type="KEGG" id="ccro:CMC5_081170"/>
<dbReference type="SUPFAM" id="SSF48452">
    <property type="entry name" value="TPR-like"/>
    <property type="match status" value="1"/>
</dbReference>
<keyword evidence="1" id="KW-0812">Transmembrane</keyword>
<reference evidence="3 4" key="1">
    <citation type="submission" date="2015-07" db="EMBL/GenBank/DDBJ databases">
        <title>Genome analysis of myxobacterium Chondromyces crocatus Cm c5 reveals a high potential for natural compound synthesis and the genetic basis for the loss of fruiting body formation.</title>
        <authorList>
            <person name="Zaburannyi N."/>
            <person name="Bunk B."/>
            <person name="Maier J."/>
            <person name="Overmann J."/>
            <person name="Mueller R."/>
        </authorList>
    </citation>
    <scope>NUCLEOTIDE SEQUENCE [LARGE SCALE GENOMIC DNA]</scope>
    <source>
        <strain evidence="3 4">Cm c5</strain>
    </source>
</reference>
<feature type="chain" id="PRO_5005459934" description="PEGA domain-containing protein" evidence="2">
    <location>
        <begin position="31"/>
        <end position="342"/>
    </location>
</feature>
<keyword evidence="1" id="KW-1133">Transmembrane helix</keyword>
<dbReference type="InterPro" id="IPR011990">
    <property type="entry name" value="TPR-like_helical_dom_sf"/>
</dbReference>
<keyword evidence="2" id="KW-0732">Signal</keyword>
<dbReference type="RefSeq" id="WP_050435291.1">
    <property type="nucleotide sequence ID" value="NZ_CP012159.1"/>
</dbReference>
<dbReference type="EMBL" id="CP012159">
    <property type="protein sequence ID" value="AKT43880.1"/>
    <property type="molecule type" value="Genomic_DNA"/>
</dbReference>
<dbReference type="STRING" id="52.CMC5_081170"/>
<keyword evidence="4" id="KW-1185">Reference proteome</keyword>
<keyword evidence="1" id="KW-0472">Membrane</keyword>
<dbReference type="Proteomes" id="UP000067626">
    <property type="component" value="Chromosome"/>
</dbReference>
<protein>
    <recommendedName>
        <fullName evidence="5">PEGA domain-containing protein</fullName>
    </recommendedName>
</protein>
<dbReference type="Gene3D" id="1.25.40.10">
    <property type="entry name" value="Tetratricopeptide repeat domain"/>
    <property type="match status" value="1"/>
</dbReference>
<evidence type="ECO:0000256" key="1">
    <source>
        <dbReference type="SAM" id="Phobius"/>
    </source>
</evidence>
<proteinExistence type="predicted"/>
<feature type="transmembrane region" description="Helical" evidence="1">
    <location>
        <begin position="225"/>
        <end position="245"/>
    </location>
</feature>
<dbReference type="AlphaFoldDB" id="A0A0K1ESG4"/>
<evidence type="ECO:0000313" key="3">
    <source>
        <dbReference type="EMBL" id="AKT43880.1"/>
    </source>
</evidence>
<feature type="transmembrane region" description="Helical" evidence="1">
    <location>
        <begin position="280"/>
        <end position="302"/>
    </location>
</feature>
<gene>
    <name evidence="3" type="ORF">CMC5_081170</name>
</gene>
<sequence>MRTSVLSTTWRPLHAALALSLLVVPTPARGQTAMEQAAAETLFREARDLLQQGNITEACPKFAESNRLEPKLGTLLNLASCHEQQGKVASAWTEFNQAAAIAAAANQEGRAEFARTRASDLEGKLTRVVFQAATGPAEGLSIQLGTQRLGAAALGSKIPIDPGVYPIEVMATGKQRWSTQIDVPTEPTLIEVSIPPLADEAMSEKGTETSGGLSSLFTPAGRRTLSLVVAGVGLVGVGAGAYLGIRTFVQKGVIEDHCQGLFCDQEGLEASRDARTSATLSTITFLAGGALLAGGAVLYLTAPPPSTSSPPKARTSTARKPTLWLSPDATPWGAALRLGGAW</sequence>
<name>A0A0K1ESG4_CHOCO</name>
<accession>A0A0K1ESG4</accession>
<evidence type="ECO:0000256" key="2">
    <source>
        <dbReference type="SAM" id="SignalP"/>
    </source>
</evidence>
<feature type="signal peptide" evidence="2">
    <location>
        <begin position="1"/>
        <end position="30"/>
    </location>
</feature>